<feature type="transmembrane region" description="Helical" evidence="1">
    <location>
        <begin position="7"/>
        <end position="26"/>
    </location>
</feature>
<comment type="caution">
    <text evidence="2">The sequence shown here is derived from an EMBL/GenBank/DDBJ whole genome shotgun (WGS) entry which is preliminary data.</text>
</comment>
<reference evidence="2 3" key="1">
    <citation type="submission" date="2018-04" db="EMBL/GenBank/DDBJ databases">
        <title>Paenibacillus taichungensis Genome sequencing and assembly.</title>
        <authorList>
            <person name="Xu J."/>
            <person name="Rensing C."/>
            <person name="Mazhar H.S."/>
        </authorList>
    </citation>
    <scope>NUCLEOTIDE SEQUENCE [LARGE SCALE GENOMIC DNA]</scope>
    <source>
        <strain evidence="2 3">NC1</strain>
    </source>
</reference>
<evidence type="ECO:0000256" key="1">
    <source>
        <dbReference type="SAM" id="Phobius"/>
    </source>
</evidence>
<organism evidence="2 3">
    <name type="scientific">Paenibacillus taichungensis</name>
    <dbReference type="NCBI Taxonomy" id="484184"/>
    <lineage>
        <taxon>Bacteria</taxon>
        <taxon>Bacillati</taxon>
        <taxon>Bacillota</taxon>
        <taxon>Bacilli</taxon>
        <taxon>Bacillales</taxon>
        <taxon>Paenibacillaceae</taxon>
        <taxon>Paenibacillus</taxon>
    </lineage>
</organism>
<protein>
    <submittedName>
        <fullName evidence="2">Uncharacterized protein</fullName>
    </submittedName>
</protein>
<dbReference type="Proteomes" id="UP000250642">
    <property type="component" value="Unassembled WGS sequence"/>
</dbReference>
<dbReference type="AlphaFoldDB" id="A0A329QBU4"/>
<sequence>MKKRTKTILGVVVVVVIAAIAIPMYISRQHTTFRAEVTDHMSMLDTLEVLVIKKIPTTDSYDEEEVTIKDPQEIRNMLKLTKDIELRRVRQSDISERSKGNPYYYDWQLLTQKEDRFTVGFGITFYNEHAVSIYSGYKTRDKLENYEITNDFSLNEMERLFTNLKEGKE</sequence>
<gene>
    <name evidence="2" type="ORF">DC345_30030</name>
</gene>
<keyword evidence="1" id="KW-1133">Transmembrane helix</keyword>
<accession>A0A329QBU4</accession>
<evidence type="ECO:0000313" key="3">
    <source>
        <dbReference type="Proteomes" id="UP000250642"/>
    </source>
</evidence>
<keyword evidence="1" id="KW-0472">Membrane</keyword>
<keyword evidence="1" id="KW-0812">Transmembrane</keyword>
<dbReference type="RefSeq" id="WP_113056256.1">
    <property type="nucleotide sequence ID" value="NZ_QEVW01000032.1"/>
</dbReference>
<name>A0A329QBU4_9BACL</name>
<proteinExistence type="predicted"/>
<evidence type="ECO:0000313" key="2">
    <source>
        <dbReference type="EMBL" id="RAW09875.1"/>
    </source>
</evidence>
<dbReference type="EMBL" id="QEVW01000032">
    <property type="protein sequence ID" value="RAW09875.1"/>
    <property type="molecule type" value="Genomic_DNA"/>
</dbReference>